<protein>
    <submittedName>
        <fullName evidence="1">Uncharacterized protein</fullName>
    </submittedName>
</protein>
<accession>A0A7C8Z1I3</accession>
<proteinExistence type="predicted"/>
<organism evidence="1">
    <name type="scientific">Opuntia streptacantha</name>
    <name type="common">Prickly pear cactus</name>
    <name type="synonym">Opuntia cardona</name>
    <dbReference type="NCBI Taxonomy" id="393608"/>
    <lineage>
        <taxon>Eukaryota</taxon>
        <taxon>Viridiplantae</taxon>
        <taxon>Streptophyta</taxon>
        <taxon>Embryophyta</taxon>
        <taxon>Tracheophyta</taxon>
        <taxon>Spermatophyta</taxon>
        <taxon>Magnoliopsida</taxon>
        <taxon>eudicotyledons</taxon>
        <taxon>Gunneridae</taxon>
        <taxon>Pentapetalae</taxon>
        <taxon>Caryophyllales</taxon>
        <taxon>Cactineae</taxon>
        <taxon>Cactaceae</taxon>
        <taxon>Opuntioideae</taxon>
        <taxon>Opuntia</taxon>
    </lineage>
</organism>
<reference evidence="1" key="2">
    <citation type="submission" date="2020-07" db="EMBL/GenBank/DDBJ databases">
        <authorList>
            <person name="Vera ALvarez R."/>
            <person name="Arias-Moreno D.M."/>
            <person name="Jimenez-Jacinto V."/>
            <person name="Jimenez-Bremont J.F."/>
            <person name="Swaminathan K."/>
            <person name="Moose S.P."/>
            <person name="Guerrero-Gonzalez M.L."/>
            <person name="Marino-Ramirez L."/>
            <person name="Landsman D."/>
            <person name="Rodriguez-Kessler M."/>
            <person name="Delgado-Sanchez P."/>
        </authorList>
    </citation>
    <scope>NUCLEOTIDE SEQUENCE</scope>
    <source>
        <tissue evidence="1">Cladode</tissue>
    </source>
</reference>
<sequence length="161" mass="17909">MDKNSSHPKQRTICERIQKAIRTTTPFRTTRFNTSNEHHKDAVIARTTPSANVCLMPDRRARLSKQPVSPVIFNTVTQKTDLKAKEANQAKPKASDDHKAQEKANLLPVLGNENGVPSLGESGHIRSAATESLNRMFSEYIRQTKGKFHSAPSIVETASFN</sequence>
<reference evidence="1" key="1">
    <citation type="journal article" date="2013" name="J. Plant Res.">
        <title>Effect of fungi and light on seed germination of three Opuntia species from semiarid lands of central Mexico.</title>
        <authorList>
            <person name="Delgado-Sanchez P."/>
            <person name="Jimenez-Bremont J.F."/>
            <person name="Guerrero-Gonzalez Mde L."/>
            <person name="Flores J."/>
        </authorList>
    </citation>
    <scope>NUCLEOTIDE SEQUENCE</scope>
    <source>
        <tissue evidence="1">Cladode</tissue>
    </source>
</reference>
<evidence type="ECO:0000313" key="1">
    <source>
        <dbReference type="EMBL" id="MBA4631919.1"/>
    </source>
</evidence>
<name>A0A7C8Z1I3_OPUST</name>
<dbReference type="EMBL" id="GISG01080034">
    <property type="protein sequence ID" value="MBA4631919.1"/>
    <property type="molecule type" value="Transcribed_RNA"/>
</dbReference>
<dbReference type="AlphaFoldDB" id="A0A7C8Z1I3"/>